<dbReference type="InterPro" id="IPR029060">
    <property type="entry name" value="PIN-like_dom_sf"/>
</dbReference>
<evidence type="ECO:0000256" key="1">
    <source>
        <dbReference type="ARBA" id="ARBA00001946"/>
    </source>
</evidence>
<reference evidence="10 11" key="1">
    <citation type="submission" date="2020-09" db="EMBL/GenBank/DDBJ databases">
        <title>Flavimobilis rhizosphaerae sp. nov., isolated from rhizosphere soil of Spartina alterniflora.</title>
        <authorList>
            <person name="Hanqin C."/>
        </authorList>
    </citation>
    <scope>NUCLEOTIDE SEQUENCE [LARGE SCALE GENOMIC DNA]</scope>
    <source>
        <strain evidence="10 11">GY 10621</strain>
    </source>
</reference>
<accession>A0ABR9DQM5</accession>
<comment type="function">
    <text evidence="8">Toxic component of a toxin-antitoxin (TA) system. An RNase.</text>
</comment>
<dbReference type="EC" id="3.1.-.-" evidence="8"/>
<comment type="similarity">
    <text evidence="7 8">Belongs to the PINc/VapC protein family.</text>
</comment>
<evidence type="ECO:0000256" key="3">
    <source>
        <dbReference type="ARBA" id="ARBA00022722"/>
    </source>
</evidence>
<dbReference type="InterPro" id="IPR002716">
    <property type="entry name" value="PIN_dom"/>
</dbReference>
<name>A0ABR9DQM5_9MICO</name>
<proteinExistence type="inferred from homology"/>
<keyword evidence="6 8" id="KW-0460">Magnesium</keyword>
<evidence type="ECO:0000313" key="11">
    <source>
        <dbReference type="Proteomes" id="UP000642107"/>
    </source>
</evidence>
<gene>
    <name evidence="8" type="primary">vapC</name>
    <name evidence="10" type="ORF">IGS67_07975</name>
</gene>
<evidence type="ECO:0000256" key="5">
    <source>
        <dbReference type="ARBA" id="ARBA00022801"/>
    </source>
</evidence>
<dbReference type="PANTHER" id="PTHR33653">
    <property type="entry name" value="RIBONUCLEASE VAPC2"/>
    <property type="match status" value="1"/>
</dbReference>
<comment type="caution">
    <text evidence="10">The sequence shown here is derived from an EMBL/GenBank/DDBJ whole genome shotgun (WGS) entry which is preliminary data.</text>
</comment>
<dbReference type="SUPFAM" id="SSF88723">
    <property type="entry name" value="PIN domain-like"/>
    <property type="match status" value="1"/>
</dbReference>
<keyword evidence="3 8" id="KW-0540">Nuclease</keyword>
<dbReference type="Gene3D" id="3.40.50.1010">
    <property type="entry name" value="5'-nuclease"/>
    <property type="match status" value="1"/>
</dbReference>
<evidence type="ECO:0000256" key="4">
    <source>
        <dbReference type="ARBA" id="ARBA00022723"/>
    </source>
</evidence>
<evidence type="ECO:0000256" key="8">
    <source>
        <dbReference type="HAMAP-Rule" id="MF_00265"/>
    </source>
</evidence>
<evidence type="ECO:0000313" key="10">
    <source>
        <dbReference type="EMBL" id="MBD9699426.1"/>
    </source>
</evidence>
<feature type="binding site" evidence="8">
    <location>
        <position position="104"/>
    </location>
    <ligand>
        <name>Mg(2+)</name>
        <dbReference type="ChEBI" id="CHEBI:18420"/>
    </ligand>
</feature>
<keyword evidence="5 8" id="KW-0378">Hydrolase</keyword>
<keyword evidence="4 8" id="KW-0479">Metal-binding</keyword>
<evidence type="ECO:0000256" key="2">
    <source>
        <dbReference type="ARBA" id="ARBA00022649"/>
    </source>
</evidence>
<dbReference type="RefSeq" id="WP_192279449.1">
    <property type="nucleotide sequence ID" value="NZ_JACZDF010000003.1"/>
</dbReference>
<sequence length="139" mass="14943">MIVLDTNVLSEPLRPRPEPRVVGWIDAQHVGTLYVSALTLAELRLGVAVLPDGARRQSIEWRLEREVFPLFTGRVLPVDDSVAVEFARLLAAARSAGSTMPTADALIAATCAAHGFTLATRNVADFATSGIPLINPWAN</sequence>
<evidence type="ECO:0000256" key="7">
    <source>
        <dbReference type="ARBA" id="ARBA00038093"/>
    </source>
</evidence>
<dbReference type="EMBL" id="JACZDF010000003">
    <property type="protein sequence ID" value="MBD9699426.1"/>
    <property type="molecule type" value="Genomic_DNA"/>
</dbReference>
<protein>
    <recommendedName>
        <fullName evidence="8">Ribonuclease VapC</fullName>
        <shortName evidence="8">RNase VapC</shortName>
        <ecNumber evidence="8">3.1.-.-</ecNumber>
    </recommendedName>
    <alternativeName>
        <fullName evidence="8">Toxin VapC</fullName>
    </alternativeName>
</protein>
<organism evidence="10 11">
    <name type="scientific">Flavimobilis rhizosphaerae</name>
    <dbReference type="NCBI Taxonomy" id="2775421"/>
    <lineage>
        <taxon>Bacteria</taxon>
        <taxon>Bacillati</taxon>
        <taxon>Actinomycetota</taxon>
        <taxon>Actinomycetes</taxon>
        <taxon>Micrococcales</taxon>
        <taxon>Jonesiaceae</taxon>
        <taxon>Flavimobilis</taxon>
    </lineage>
</organism>
<dbReference type="InterPro" id="IPR022907">
    <property type="entry name" value="VapC_family"/>
</dbReference>
<keyword evidence="11" id="KW-1185">Reference proteome</keyword>
<keyword evidence="2 8" id="KW-1277">Toxin-antitoxin system</keyword>
<dbReference type="CDD" id="cd18731">
    <property type="entry name" value="PIN_NgFitB-like"/>
    <property type="match status" value="1"/>
</dbReference>
<dbReference type="InterPro" id="IPR050556">
    <property type="entry name" value="Type_II_TA_system_RNase"/>
</dbReference>
<comment type="cofactor">
    <cofactor evidence="1 8">
        <name>Mg(2+)</name>
        <dbReference type="ChEBI" id="CHEBI:18420"/>
    </cofactor>
</comment>
<dbReference type="HAMAP" id="MF_00265">
    <property type="entry name" value="VapC_Nob1"/>
    <property type="match status" value="1"/>
</dbReference>
<feature type="domain" description="PIN" evidence="9">
    <location>
        <begin position="2"/>
        <end position="122"/>
    </location>
</feature>
<evidence type="ECO:0000259" key="9">
    <source>
        <dbReference type="Pfam" id="PF01850"/>
    </source>
</evidence>
<dbReference type="PANTHER" id="PTHR33653:SF1">
    <property type="entry name" value="RIBONUCLEASE VAPC2"/>
    <property type="match status" value="1"/>
</dbReference>
<dbReference type="Pfam" id="PF01850">
    <property type="entry name" value="PIN"/>
    <property type="match status" value="1"/>
</dbReference>
<keyword evidence="8" id="KW-0800">Toxin</keyword>
<evidence type="ECO:0000256" key="6">
    <source>
        <dbReference type="ARBA" id="ARBA00022842"/>
    </source>
</evidence>
<dbReference type="Proteomes" id="UP000642107">
    <property type="component" value="Unassembled WGS sequence"/>
</dbReference>
<feature type="binding site" evidence="8">
    <location>
        <position position="5"/>
    </location>
    <ligand>
        <name>Mg(2+)</name>
        <dbReference type="ChEBI" id="CHEBI:18420"/>
    </ligand>
</feature>